<dbReference type="InterPro" id="IPR006143">
    <property type="entry name" value="RND_pump_MFP"/>
</dbReference>
<evidence type="ECO:0000313" key="6">
    <source>
        <dbReference type="EMBL" id="GHD99828.1"/>
    </source>
</evidence>
<dbReference type="AlphaFoldDB" id="A0AAN4UPN2"/>
<feature type="chain" id="PRO_5042934580" evidence="3">
    <location>
        <begin position="28"/>
        <end position="361"/>
    </location>
</feature>
<dbReference type="Pfam" id="PF25954">
    <property type="entry name" value="Beta-barrel_RND_2"/>
    <property type="match status" value="1"/>
</dbReference>
<evidence type="ECO:0000256" key="1">
    <source>
        <dbReference type="ARBA" id="ARBA00009477"/>
    </source>
</evidence>
<dbReference type="GO" id="GO:0015562">
    <property type="term" value="F:efflux transmembrane transporter activity"/>
    <property type="evidence" value="ECO:0007669"/>
    <property type="project" value="TreeGrafter"/>
</dbReference>
<dbReference type="PANTHER" id="PTHR30469">
    <property type="entry name" value="MULTIDRUG RESISTANCE PROTEIN MDTA"/>
    <property type="match status" value="1"/>
</dbReference>
<dbReference type="Gene3D" id="2.40.420.20">
    <property type="match status" value="1"/>
</dbReference>
<keyword evidence="3" id="KW-0732">Signal</keyword>
<sequence length="361" mass="37160">MMRGVTGSAWLAVIALTLLAACKPQTAAPSPPRPVVSEVLTPQAGLRPAYVGTIAPRTQTDLGFPLAGTLAERPVEEGDVVKRGAVLARLDPQQLEAQMRAAQAGVTVAEAQLNSARDAADRAKALTAKGVNSAASEEAAKNVLAAAEARLAQARAALAQSRQVLGFATLRAPQDGVITHVYAQPGAALSAGQKVVQLAATQDREAVIDLSEQDAAGLAPGAVFQVRLEAAPQIATTASLRRIDPVADPTTRTRRLHLTLAADAAAAFRLGALVQVEPGARTKARLTLPRTALIGGKPRVWVVSRQSGARTGRVRAQPVTLAPGAGDRLVVAGGLSAGDEVVLKGVNSIKDGQVVGPRVAR</sequence>
<dbReference type="NCBIfam" id="TIGR01730">
    <property type="entry name" value="RND_mfp"/>
    <property type="match status" value="1"/>
</dbReference>
<reference evidence="6" key="2">
    <citation type="submission" date="2023-06" db="EMBL/GenBank/DDBJ databases">
        <authorList>
            <person name="Sun Q."/>
            <person name="Zhou Y."/>
        </authorList>
    </citation>
    <scope>NUCLEOTIDE SEQUENCE</scope>
    <source>
        <strain evidence="6">CGMCC 1.10859</strain>
    </source>
</reference>
<dbReference type="Gene3D" id="2.40.50.100">
    <property type="match status" value="1"/>
</dbReference>
<protein>
    <submittedName>
        <fullName evidence="6">RND transporter</fullName>
    </submittedName>
</protein>
<evidence type="ECO:0000259" key="5">
    <source>
        <dbReference type="Pfam" id="PF25954"/>
    </source>
</evidence>
<keyword evidence="2" id="KW-0175">Coiled coil</keyword>
<accession>A0AAN4UPN2</accession>
<feature type="domain" description="Multidrug resistance protein MdtA-like barrel-sandwich hybrid" evidence="4">
    <location>
        <begin position="67"/>
        <end position="195"/>
    </location>
</feature>
<name>A0AAN4UPN2_9RHOB</name>
<dbReference type="Gene3D" id="2.40.30.170">
    <property type="match status" value="1"/>
</dbReference>
<dbReference type="SUPFAM" id="SSF111369">
    <property type="entry name" value="HlyD-like secretion proteins"/>
    <property type="match status" value="1"/>
</dbReference>
<dbReference type="PROSITE" id="PS51257">
    <property type="entry name" value="PROKAR_LIPOPROTEIN"/>
    <property type="match status" value="1"/>
</dbReference>
<feature type="signal peptide" evidence="3">
    <location>
        <begin position="1"/>
        <end position="27"/>
    </location>
</feature>
<organism evidence="6 7">
    <name type="scientific">Allgaiera indica</name>
    <dbReference type="NCBI Taxonomy" id="765699"/>
    <lineage>
        <taxon>Bacteria</taxon>
        <taxon>Pseudomonadati</taxon>
        <taxon>Pseudomonadota</taxon>
        <taxon>Alphaproteobacteria</taxon>
        <taxon>Rhodobacterales</taxon>
        <taxon>Paracoccaceae</taxon>
        <taxon>Allgaiera</taxon>
    </lineage>
</organism>
<dbReference type="PANTHER" id="PTHR30469:SF15">
    <property type="entry name" value="HLYD FAMILY OF SECRETION PROTEINS"/>
    <property type="match status" value="1"/>
</dbReference>
<evidence type="ECO:0000256" key="2">
    <source>
        <dbReference type="SAM" id="Coils"/>
    </source>
</evidence>
<dbReference type="InterPro" id="IPR058792">
    <property type="entry name" value="Beta-barrel_RND_2"/>
</dbReference>
<gene>
    <name evidence="6" type="ORF">GCM10008024_09080</name>
</gene>
<dbReference type="GO" id="GO:1990281">
    <property type="term" value="C:efflux pump complex"/>
    <property type="evidence" value="ECO:0007669"/>
    <property type="project" value="TreeGrafter"/>
</dbReference>
<evidence type="ECO:0000259" key="4">
    <source>
        <dbReference type="Pfam" id="PF25917"/>
    </source>
</evidence>
<dbReference type="EMBL" id="BNAB01000003">
    <property type="protein sequence ID" value="GHD99828.1"/>
    <property type="molecule type" value="Genomic_DNA"/>
</dbReference>
<evidence type="ECO:0000313" key="7">
    <source>
        <dbReference type="Proteomes" id="UP000634647"/>
    </source>
</evidence>
<dbReference type="Pfam" id="PF25917">
    <property type="entry name" value="BSH_RND"/>
    <property type="match status" value="1"/>
</dbReference>
<reference evidence="6" key="1">
    <citation type="journal article" date="2014" name="Int. J. Syst. Evol. Microbiol.">
        <title>Complete genome sequence of Corynebacterium casei LMG S-19264T (=DSM 44701T), isolated from a smear-ripened cheese.</title>
        <authorList>
            <consortium name="US DOE Joint Genome Institute (JGI-PGF)"/>
            <person name="Walter F."/>
            <person name="Albersmeier A."/>
            <person name="Kalinowski J."/>
            <person name="Ruckert C."/>
        </authorList>
    </citation>
    <scope>NUCLEOTIDE SEQUENCE</scope>
    <source>
        <strain evidence="6">CGMCC 1.10859</strain>
    </source>
</reference>
<evidence type="ECO:0000256" key="3">
    <source>
        <dbReference type="SAM" id="SignalP"/>
    </source>
</evidence>
<comment type="similarity">
    <text evidence="1">Belongs to the membrane fusion protein (MFP) (TC 8.A.1) family.</text>
</comment>
<dbReference type="InterPro" id="IPR058625">
    <property type="entry name" value="MdtA-like_BSH"/>
</dbReference>
<dbReference type="Gene3D" id="1.10.287.470">
    <property type="entry name" value="Helix hairpin bin"/>
    <property type="match status" value="1"/>
</dbReference>
<dbReference type="Proteomes" id="UP000634647">
    <property type="component" value="Unassembled WGS sequence"/>
</dbReference>
<feature type="coiled-coil region" evidence="2">
    <location>
        <begin position="106"/>
        <end position="164"/>
    </location>
</feature>
<proteinExistence type="inferred from homology"/>
<comment type="caution">
    <text evidence="6">The sequence shown here is derived from an EMBL/GenBank/DDBJ whole genome shotgun (WGS) entry which is preliminary data.</text>
</comment>
<feature type="domain" description="CusB-like beta-barrel" evidence="5">
    <location>
        <begin position="208"/>
        <end position="275"/>
    </location>
</feature>